<name>A0ABU0AA67_9BACI</name>
<keyword evidence="2" id="KW-1185">Reference proteome</keyword>
<proteinExistence type="predicted"/>
<evidence type="ECO:0000313" key="2">
    <source>
        <dbReference type="Proteomes" id="UP001238088"/>
    </source>
</evidence>
<gene>
    <name evidence="1" type="ORF">J2S17_000005</name>
</gene>
<dbReference type="Proteomes" id="UP001238088">
    <property type="component" value="Unassembled WGS sequence"/>
</dbReference>
<sequence>MSIKKYIKRFVQKEGVKIFKEKGLPMIKKELEKRKGKK</sequence>
<accession>A0ABU0AA67</accession>
<reference evidence="1 2" key="1">
    <citation type="submission" date="2023-07" db="EMBL/GenBank/DDBJ databases">
        <title>Genomic Encyclopedia of Type Strains, Phase IV (KMG-IV): sequencing the most valuable type-strain genomes for metagenomic binning, comparative biology and taxonomic classification.</title>
        <authorList>
            <person name="Goeker M."/>
        </authorList>
    </citation>
    <scope>NUCLEOTIDE SEQUENCE [LARGE SCALE GENOMIC DNA]</scope>
    <source>
        <strain evidence="1 2">DSM 23494</strain>
    </source>
</reference>
<organism evidence="1 2">
    <name type="scientific">Cytobacillus purgationiresistens</name>
    <dbReference type="NCBI Taxonomy" id="863449"/>
    <lineage>
        <taxon>Bacteria</taxon>
        <taxon>Bacillati</taxon>
        <taxon>Bacillota</taxon>
        <taxon>Bacilli</taxon>
        <taxon>Bacillales</taxon>
        <taxon>Bacillaceae</taxon>
        <taxon>Cytobacillus</taxon>
    </lineage>
</organism>
<comment type="caution">
    <text evidence="1">The sequence shown here is derived from an EMBL/GenBank/DDBJ whole genome shotgun (WGS) entry which is preliminary data.</text>
</comment>
<evidence type="ECO:0000313" key="1">
    <source>
        <dbReference type="EMBL" id="MDQ0268136.1"/>
    </source>
</evidence>
<dbReference type="EMBL" id="JAUSUB010000001">
    <property type="protein sequence ID" value="MDQ0268136.1"/>
    <property type="molecule type" value="Genomic_DNA"/>
</dbReference>
<protein>
    <submittedName>
        <fullName evidence="1">Uncharacterized protein</fullName>
    </submittedName>
</protein>